<reference evidence="1 2" key="1">
    <citation type="submission" date="2016-10" db="EMBL/GenBank/DDBJ databases">
        <authorList>
            <person name="de Groot N.N."/>
        </authorList>
    </citation>
    <scope>NUCLEOTIDE SEQUENCE [LARGE SCALE GENOMIC DNA]</scope>
    <source>
        <strain evidence="1 2">Nv1</strain>
    </source>
</reference>
<keyword evidence="2" id="KW-1185">Reference proteome</keyword>
<dbReference type="RefSeq" id="WP_090827340.1">
    <property type="nucleotide sequence ID" value="NZ_FOBH01000002.1"/>
</dbReference>
<proteinExistence type="predicted"/>
<dbReference type="STRING" id="1233.SAMN05216387_102270"/>
<organism evidence="1 2">
    <name type="scientific">Nitrosovibrio tenuis</name>
    <dbReference type="NCBI Taxonomy" id="1233"/>
    <lineage>
        <taxon>Bacteria</taxon>
        <taxon>Pseudomonadati</taxon>
        <taxon>Pseudomonadota</taxon>
        <taxon>Betaproteobacteria</taxon>
        <taxon>Nitrosomonadales</taxon>
        <taxon>Nitrosomonadaceae</taxon>
        <taxon>Nitrosovibrio</taxon>
    </lineage>
</organism>
<protein>
    <submittedName>
        <fullName evidence="1">Uncharacterized protein</fullName>
    </submittedName>
</protein>
<name>A0A1H7IVS0_9PROT</name>
<accession>A0A1H7IVS0</accession>
<evidence type="ECO:0000313" key="1">
    <source>
        <dbReference type="EMBL" id="SEK64875.1"/>
    </source>
</evidence>
<dbReference type="AlphaFoldDB" id="A0A1H7IVS0"/>
<gene>
    <name evidence="1" type="ORF">SAMN05216387_102270</name>
</gene>
<sequence>MFNFGAFAGGLAQGIRSGQDMQTRQNTAGRLARADDREAEIHQAKMDKADIVKGKRERLSAANEEIVAGWSQTRQPRPGAAVDSNKPGLTRSVVRPAKTMPQAISEAGGPEPQGFTTLENTTAVDEATPGLMSQYGVSRLSNTPAVQGITADETIGRRMLTGNLLDDADELTRMATIYKKHGLLAEMMPWLNKAYDAKKKRIPDALHLLLTGDAKGARDALRKGGINLAEDPVPVDQSDPLSNNWRFRFENGTEKTINLKDLAAQFLPSTLR</sequence>
<dbReference type="Proteomes" id="UP000198620">
    <property type="component" value="Unassembled WGS sequence"/>
</dbReference>
<evidence type="ECO:0000313" key="2">
    <source>
        <dbReference type="Proteomes" id="UP000198620"/>
    </source>
</evidence>
<dbReference type="OrthoDB" id="8566075at2"/>
<dbReference type="EMBL" id="FOBH01000002">
    <property type="protein sequence ID" value="SEK64875.1"/>
    <property type="molecule type" value="Genomic_DNA"/>
</dbReference>